<evidence type="ECO:0000256" key="1">
    <source>
        <dbReference type="ARBA" id="ARBA00004141"/>
    </source>
</evidence>
<feature type="transmembrane region" description="Helical" evidence="5">
    <location>
        <begin position="31"/>
        <end position="53"/>
    </location>
</feature>
<dbReference type="Gene3D" id="1.50.10.150">
    <property type="entry name" value="Voltage-dependent anion channel"/>
    <property type="match status" value="1"/>
</dbReference>
<dbReference type="EMBL" id="CP003326">
    <property type="protein sequence ID" value="AFS79683.1"/>
    <property type="molecule type" value="Genomic_DNA"/>
</dbReference>
<feature type="transmembrane region" description="Helical" evidence="5">
    <location>
        <begin position="243"/>
        <end position="263"/>
    </location>
</feature>
<dbReference type="STRING" id="1128398.Curi_c26900"/>
<keyword evidence="3 5" id="KW-1133">Transmembrane helix</keyword>
<dbReference type="GO" id="GO:0046583">
    <property type="term" value="F:monoatomic cation efflux transmembrane transporter activity"/>
    <property type="evidence" value="ECO:0007669"/>
    <property type="project" value="TreeGrafter"/>
</dbReference>
<evidence type="ECO:0000256" key="2">
    <source>
        <dbReference type="ARBA" id="ARBA00022692"/>
    </source>
</evidence>
<feature type="transmembrane region" description="Helical" evidence="5">
    <location>
        <begin position="210"/>
        <end position="231"/>
    </location>
</feature>
<feature type="transmembrane region" description="Helical" evidence="5">
    <location>
        <begin position="7"/>
        <end position="25"/>
    </location>
</feature>
<organism evidence="6 7">
    <name type="scientific">Gottschalkia acidurici (strain ATCC 7906 / DSM 604 / BCRC 14475 / CIP 104303 / KCTC 5404 / NCIMB 10678 / 9a)</name>
    <name type="common">Clostridium acidurici</name>
    <dbReference type="NCBI Taxonomy" id="1128398"/>
    <lineage>
        <taxon>Bacteria</taxon>
        <taxon>Bacillati</taxon>
        <taxon>Bacillota</taxon>
        <taxon>Tissierellia</taxon>
        <taxon>Tissierellales</taxon>
        <taxon>Gottschalkiaceae</taxon>
        <taxon>Gottschalkia</taxon>
    </lineage>
</organism>
<dbReference type="eggNOG" id="COG1275">
    <property type="taxonomic scope" value="Bacteria"/>
</dbReference>
<keyword evidence="2 5" id="KW-0812">Transmembrane</keyword>
<dbReference type="PATRIC" id="fig|1128398.3.peg.2772"/>
<dbReference type="RefSeq" id="WP_014968817.1">
    <property type="nucleotide sequence ID" value="NC_018664.1"/>
</dbReference>
<dbReference type="InterPro" id="IPR038665">
    <property type="entry name" value="Voltage-dep_anion_channel_sf"/>
</dbReference>
<dbReference type="InterPro" id="IPR004695">
    <property type="entry name" value="SLAC1/Mae1/Ssu1/TehA"/>
</dbReference>
<dbReference type="KEGG" id="cad:Curi_c26900"/>
<comment type="subcellular location">
    <subcellularLocation>
        <location evidence="1">Membrane</location>
        <topology evidence="1">Multi-pass membrane protein</topology>
    </subcellularLocation>
</comment>
<dbReference type="Pfam" id="PF03595">
    <property type="entry name" value="SLAC1"/>
    <property type="match status" value="1"/>
</dbReference>
<evidence type="ECO:0000313" key="7">
    <source>
        <dbReference type="Proteomes" id="UP000006094"/>
    </source>
</evidence>
<keyword evidence="7" id="KW-1185">Reference proteome</keyword>
<protein>
    <submittedName>
        <fullName evidence="6">C4-dicarboxylate transporter/malic acid transport protein</fullName>
    </submittedName>
</protein>
<evidence type="ECO:0000313" key="6">
    <source>
        <dbReference type="EMBL" id="AFS79683.1"/>
    </source>
</evidence>
<dbReference type="HOGENOM" id="CLU_075737_1_0_9"/>
<sequence>MNIIKKLPVPISALMLGLASTGNLLMSYGYIYRNIFGIISSVIFLGLVLKVLTTSKTVCEDLKNPVIAGVSATFPMGMMVLSTYIKPYLPTLSFTIWILGLVIHCILIVYFTKMFILNFDIKKVFPSYFVVYVGIVIASMTASLYGLDSIGQGLFWFGFISYIVLLPIVAYRVIKVKNIPEPALPTIAIFAAPGSLCLAGYIDAFQDKNIGMIVFLTILSQVIFLAVLLYMPKLLKLKFYPSYGAFTFPIVISAISLKKVNAFLITSDNAIASLKYLVKFEEVVSVIIVIYVLARYAGFISSQEKAASTQR</sequence>
<feature type="transmembrane region" description="Helical" evidence="5">
    <location>
        <begin position="283"/>
        <end position="301"/>
    </location>
</feature>
<accession>K0B0Y7</accession>
<dbReference type="OrthoDB" id="309023at2"/>
<dbReference type="PANTHER" id="PTHR37955:SF1">
    <property type="entry name" value="DEP DOMAIN-CONTAINING PROTEIN"/>
    <property type="match status" value="1"/>
</dbReference>
<evidence type="ECO:0000256" key="4">
    <source>
        <dbReference type="ARBA" id="ARBA00023136"/>
    </source>
</evidence>
<reference evidence="6 7" key="1">
    <citation type="journal article" date="2012" name="PLoS ONE">
        <title>The purine-utilizing bacterium Clostridium acidurici 9a: a genome-guided metabolic reconsideration.</title>
        <authorList>
            <person name="Hartwich K."/>
            <person name="Poehlein A."/>
            <person name="Daniel R."/>
        </authorList>
    </citation>
    <scope>NUCLEOTIDE SEQUENCE [LARGE SCALE GENOMIC DNA]</scope>
    <source>
        <strain evidence="7">ATCC 7906 / DSM 604 / BCRC 14475 / CIP 104303 / KCTC 5404 / NCIMB 10678 / 9a</strain>
    </source>
</reference>
<feature type="transmembrane region" description="Helical" evidence="5">
    <location>
        <begin position="153"/>
        <end position="171"/>
    </location>
</feature>
<dbReference type="InterPro" id="IPR052951">
    <property type="entry name" value="Tellurite_res_ion_channel"/>
</dbReference>
<name>K0B0Y7_GOTA9</name>
<dbReference type="AlphaFoldDB" id="K0B0Y7"/>
<feature type="transmembrane region" description="Helical" evidence="5">
    <location>
        <begin position="91"/>
        <end position="112"/>
    </location>
</feature>
<feature type="transmembrane region" description="Helical" evidence="5">
    <location>
        <begin position="124"/>
        <end position="147"/>
    </location>
</feature>
<dbReference type="PANTHER" id="PTHR37955">
    <property type="entry name" value="TELLURITE RESISTANCE PROTEIN TEHA"/>
    <property type="match status" value="1"/>
</dbReference>
<evidence type="ECO:0000256" key="5">
    <source>
        <dbReference type="SAM" id="Phobius"/>
    </source>
</evidence>
<dbReference type="GO" id="GO:0005886">
    <property type="term" value="C:plasma membrane"/>
    <property type="evidence" value="ECO:0007669"/>
    <property type="project" value="TreeGrafter"/>
</dbReference>
<feature type="transmembrane region" description="Helical" evidence="5">
    <location>
        <begin position="183"/>
        <end position="204"/>
    </location>
</feature>
<proteinExistence type="predicted"/>
<evidence type="ECO:0000256" key="3">
    <source>
        <dbReference type="ARBA" id="ARBA00022989"/>
    </source>
</evidence>
<dbReference type="CDD" id="cd09325">
    <property type="entry name" value="TDT_C4-dicarb_trans"/>
    <property type="match status" value="1"/>
</dbReference>
<dbReference type="Proteomes" id="UP000006094">
    <property type="component" value="Chromosome"/>
</dbReference>
<feature type="transmembrane region" description="Helical" evidence="5">
    <location>
        <begin position="65"/>
        <end position="85"/>
    </location>
</feature>
<gene>
    <name evidence="6" type="ordered locus">Curi_c26900</name>
</gene>
<keyword evidence="4 5" id="KW-0472">Membrane</keyword>